<dbReference type="AlphaFoldDB" id="A0A015MY50"/>
<organism evidence="1 2">
    <name type="scientific">Rhizophagus irregularis (strain DAOM 197198w)</name>
    <name type="common">Glomus intraradices</name>
    <dbReference type="NCBI Taxonomy" id="1432141"/>
    <lineage>
        <taxon>Eukaryota</taxon>
        <taxon>Fungi</taxon>
        <taxon>Fungi incertae sedis</taxon>
        <taxon>Mucoromycota</taxon>
        <taxon>Glomeromycotina</taxon>
        <taxon>Glomeromycetes</taxon>
        <taxon>Glomerales</taxon>
        <taxon>Glomeraceae</taxon>
        <taxon>Rhizophagus</taxon>
    </lineage>
</organism>
<dbReference type="HOGENOM" id="CLU_973682_0_0_1"/>
<protein>
    <submittedName>
        <fullName evidence="1">Uncharacterized protein</fullName>
    </submittedName>
</protein>
<dbReference type="OrthoDB" id="2376247at2759"/>
<keyword evidence="2" id="KW-1185">Reference proteome</keyword>
<evidence type="ECO:0000313" key="1">
    <source>
        <dbReference type="EMBL" id="EXX71723.1"/>
    </source>
</evidence>
<dbReference type="Proteomes" id="UP000022910">
    <property type="component" value="Unassembled WGS sequence"/>
</dbReference>
<proteinExistence type="predicted"/>
<gene>
    <name evidence="1" type="ORF">RirG_075920</name>
</gene>
<dbReference type="EMBL" id="JEMT01015951">
    <property type="protein sequence ID" value="EXX71723.1"/>
    <property type="molecule type" value="Genomic_DNA"/>
</dbReference>
<accession>A0A015MY50</accession>
<reference evidence="1 2" key="1">
    <citation type="submission" date="2014-02" db="EMBL/GenBank/DDBJ databases">
        <title>Single nucleus genome sequencing reveals high similarity among nuclei of an endomycorrhizal fungus.</title>
        <authorList>
            <person name="Lin K."/>
            <person name="Geurts R."/>
            <person name="Zhang Z."/>
            <person name="Limpens E."/>
            <person name="Saunders D.G."/>
            <person name="Mu D."/>
            <person name="Pang E."/>
            <person name="Cao H."/>
            <person name="Cha H."/>
            <person name="Lin T."/>
            <person name="Zhou Q."/>
            <person name="Shang Y."/>
            <person name="Li Y."/>
            <person name="Ivanov S."/>
            <person name="Sharma T."/>
            <person name="Velzen R.V."/>
            <person name="Ruijter N.D."/>
            <person name="Aanen D.K."/>
            <person name="Win J."/>
            <person name="Kamoun S."/>
            <person name="Bisseling T."/>
            <person name="Huang S."/>
        </authorList>
    </citation>
    <scope>NUCLEOTIDE SEQUENCE [LARGE SCALE GENOMIC DNA]</scope>
    <source>
        <strain evidence="2">DAOM197198w</strain>
    </source>
</reference>
<comment type="caution">
    <text evidence="1">The sequence shown here is derived from an EMBL/GenBank/DDBJ whole genome shotgun (WGS) entry which is preliminary data.</text>
</comment>
<sequence>MSCSESEVLKLDILEICHKLPSTADLIEFLKEKEKKLPAVVNIFAISSNLSESEKKDKEDLELLNLFINLLSSVQIYNGRSDSEWPNISKPKEVVDYMKLKCQTFFDLITKRKLLAMILPEESHANNHFEDTSTIVDIHISILEKLFKSLQFPSSTISELDTILSLLVNQLNSLNLNWQETKQNLTFYSNTFYFDSNGAKLRALHLIIDNESWSIFIEKTSTKQEKFIMDYFSFVFTFNKTAMNKNRDFINETIDKITGDARKEIEDILKPEYVNPTTDILVEKDK</sequence>
<name>A0A015MY50_RHIIW</name>
<evidence type="ECO:0000313" key="2">
    <source>
        <dbReference type="Proteomes" id="UP000022910"/>
    </source>
</evidence>